<dbReference type="SUPFAM" id="SSF46785">
    <property type="entry name" value="Winged helix' DNA-binding domain"/>
    <property type="match status" value="1"/>
</dbReference>
<keyword evidence="7" id="KW-1185">Reference proteome</keyword>
<dbReference type="InterPro" id="IPR012967">
    <property type="entry name" value="COMT_dimerisation"/>
</dbReference>
<dbReference type="Pfam" id="PF08100">
    <property type="entry name" value="Dimerisation"/>
    <property type="match status" value="1"/>
</dbReference>
<reference evidence="6 7" key="1">
    <citation type="submission" date="2020-08" db="EMBL/GenBank/DDBJ databases">
        <title>Functional genomics of gut bacteria from endangered species of beetles.</title>
        <authorList>
            <person name="Carlos-Shanley C."/>
        </authorList>
    </citation>
    <scope>NUCLEOTIDE SEQUENCE [LARGE SCALE GENOMIC DNA]</scope>
    <source>
        <strain evidence="6 7">S00198</strain>
    </source>
</reference>
<name>A0A7X0PJD4_9BURK</name>
<dbReference type="Pfam" id="PF00891">
    <property type="entry name" value="Methyltransf_2"/>
    <property type="match status" value="1"/>
</dbReference>
<evidence type="ECO:0000256" key="3">
    <source>
        <dbReference type="ARBA" id="ARBA00022691"/>
    </source>
</evidence>
<dbReference type="EMBL" id="JACHLK010000016">
    <property type="protein sequence ID" value="MBB6563030.1"/>
    <property type="molecule type" value="Genomic_DNA"/>
</dbReference>
<proteinExistence type="predicted"/>
<dbReference type="RefSeq" id="WP_184863633.1">
    <property type="nucleotide sequence ID" value="NZ_JACHLK010000016.1"/>
</dbReference>
<dbReference type="GO" id="GO:0032259">
    <property type="term" value="P:methylation"/>
    <property type="evidence" value="ECO:0007669"/>
    <property type="project" value="UniProtKB-KW"/>
</dbReference>
<dbReference type="CDD" id="cd02440">
    <property type="entry name" value="AdoMet_MTases"/>
    <property type="match status" value="1"/>
</dbReference>
<dbReference type="Proteomes" id="UP000575083">
    <property type="component" value="Unassembled WGS sequence"/>
</dbReference>
<dbReference type="InterPro" id="IPR001077">
    <property type="entry name" value="COMT_C"/>
</dbReference>
<dbReference type="Gene3D" id="1.10.10.10">
    <property type="entry name" value="Winged helix-like DNA-binding domain superfamily/Winged helix DNA-binding domain"/>
    <property type="match status" value="1"/>
</dbReference>
<feature type="domain" description="O-methyltransferase C-terminal" evidence="4">
    <location>
        <begin position="155"/>
        <end position="321"/>
    </location>
</feature>
<evidence type="ECO:0000313" key="6">
    <source>
        <dbReference type="EMBL" id="MBB6563030.1"/>
    </source>
</evidence>
<dbReference type="AlphaFoldDB" id="A0A7X0PJD4"/>
<dbReference type="InterPro" id="IPR036390">
    <property type="entry name" value="WH_DNA-bd_sf"/>
</dbReference>
<evidence type="ECO:0000259" key="5">
    <source>
        <dbReference type="Pfam" id="PF08100"/>
    </source>
</evidence>
<sequence length="351" mass="36608">MHDLDTPHPLQAFWTLAAGPMQAEALALALELGAIDALAQPQTPAALAAAQGWHAANTGHWLELLWSMGVCERSAVQGDAGPVYGLAPAARRFLHSASPEACGAAWLFRRRSLQHASTLLKAQLTAGPAAAGTPFANGNAEGWAAAARAQIGQEQQAVTVPAALTVLTQVPELRTARHLLDLGGGPGWVAIALARQQPGLRATVFDWPETVAVAAQNIAQAGLAERVDTLGGDLGRDAIGQGYDLVWCSSVLHFVPDIGEAVAKVHAALRPGGVFVCAHAEVPGEPEGAARVLPFYTPMRMMGRHVTARGVLEQALAQAGFERIERIESSAFPMASLTVLVARRGGGEGVA</sequence>
<organism evidence="6 7">
    <name type="scientific">Acidovorax soli</name>
    <dbReference type="NCBI Taxonomy" id="592050"/>
    <lineage>
        <taxon>Bacteria</taxon>
        <taxon>Pseudomonadati</taxon>
        <taxon>Pseudomonadota</taxon>
        <taxon>Betaproteobacteria</taxon>
        <taxon>Burkholderiales</taxon>
        <taxon>Comamonadaceae</taxon>
        <taxon>Acidovorax</taxon>
    </lineage>
</organism>
<accession>A0A7X0PJD4</accession>
<comment type="caution">
    <text evidence="6">The sequence shown here is derived from an EMBL/GenBank/DDBJ whole genome shotgun (WGS) entry which is preliminary data.</text>
</comment>
<keyword evidence="2 6" id="KW-0808">Transferase</keyword>
<evidence type="ECO:0000256" key="2">
    <source>
        <dbReference type="ARBA" id="ARBA00022679"/>
    </source>
</evidence>
<dbReference type="GO" id="GO:0046983">
    <property type="term" value="F:protein dimerization activity"/>
    <property type="evidence" value="ECO:0007669"/>
    <property type="project" value="InterPro"/>
</dbReference>
<evidence type="ECO:0000256" key="1">
    <source>
        <dbReference type="ARBA" id="ARBA00022603"/>
    </source>
</evidence>
<dbReference type="InterPro" id="IPR029063">
    <property type="entry name" value="SAM-dependent_MTases_sf"/>
</dbReference>
<keyword evidence="3" id="KW-0949">S-adenosyl-L-methionine</keyword>
<gene>
    <name evidence="6" type="ORF">HNP48_005747</name>
</gene>
<evidence type="ECO:0000313" key="7">
    <source>
        <dbReference type="Proteomes" id="UP000575083"/>
    </source>
</evidence>
<evidence type="ECO:0000259" key="4">
    <source>
        <dbReference type="Pfam" id="PF00891"/>
    </source>
</evidence>
<dbReference type="SUPFAM" id="SSF53335">
    <property type="entry name" value="S-adenosyl-L-methionine-dependent methyltransferases"/>
    <property type="match status" value="1"/>
</dbReference>
<dbReference type="PANTHER" id="PTHR43861:SF3">
    <property type="entry name" value="PUTATIVE (AFU_ORTHOLOGUE AFUA_2G14390)-RELATED"/>
    <property type="match status" value="1"/>
</dbReference>
<dbReference type="InterPro" id="IPR036388">
    <property type="entry name" value="WH-like_DNA-bd_sf"/>
</dbReference>
<dbReference type="GO" id="GO:0008171">
    <property type="term" value="F:O-methyltransferase activity"/>
    <property type="evidence" value="ECO:0007669"/>
    <property type="project" value="InterPro"/>
</dbReference>
<feature type="domain" description="O-methyltransferase dimerisation" evidence="5">
    <location>
        <begin position="14"/>
        <end position="95"/>
    </location>
</feature>
<keyword evidence="1 6" id="KW-0489">Methyltransferase</keyword>
<dbReference type="Gene3D" id="3.40.50.150">
    <property type="entry name" value="Vaccinia Virus protein VP39"/>
    <property type="match status" value="1"/>
</dbReference>
<protein>
    <submittedName>
        <fullName evidence="6">Putative O-methyltransferase YrrM</fullName>
    </submittedName>
</protein>
<dbReference type="InterPro" id="IPR016461">
    <property type="entry name" value="COMT-like"/>
</dbReference>
<dbReference type="PANTHER" id="PTHR43861">
    <property type="entry name" value="TRANS-ACONITATE 2-METHYLTRANSFERASE-RELATED"/>
    <property type="match status" value="1"/>
</dbReference>
<dbReference type="PROSITE" id="PS51683">
    <property type="entry name" value="SAM_OMT_II"/>
    <property type="match status" value="1"/>
</dbReference>